<organism evidence="7 8">
    <name type="scientific">Chitinophaga eiseniae</name>
    <dbReference type="NCBI Taxonomy" id="634771"/>
    <lineage>
        <taxon>Bacteria</taxon>
        <taxon>Pseudomonadati</taxon>
        <taxon>Bacteroidota</taxon>
        <taxon>Chitinophagia</taxon>
        <taxon>Chitinophagales</taxon>
        <taxon>Chitinophagaceae</taxon>
        <taxon>Chitinophaga</taxon>
    </lineage>
</organism>
<keyword evidence="2" id="KW-0805">Transcription regulation</keyword>
<dbReference type="Proteomes" id="UP000552864">
    <property type="component" value="Unassembled WGS sequence"/>
</dbReference>
<dbReference type="InterPro" id="IPR039425">
    <property type="entry name" value="RNA_pol_sigma-70-like"/>
</dbReference>
<dbReference type="Pfam" id="PF08281">
    <property type="entry name" value="Sigma70_r4_2"/>
    <property type="match status" value="1"/>
</dbReference>
<dbReference type="NCBIfam" id="TIGR02937">
    <property type="entry name" value="sigma70-ECF"/>
    <property type="match status" value="1"/>
</dbReference>
<evidence type="ECO:0000313" key="8">
    <source>
        <dbReference type="Proteomes" id="UP000552864"/>
    </source>
</evidence>
<reference evidence="7 8" key="1">
    <citation type="submission" date="2020-04" db="EMBL/GenBank/DDBJ databases">
        <authorList>
            <person name="Yin C."/>
        </authorList>
    </citation>
    <scope>NUCLEOTIDE SEQUENCE [LARGE SCALE GENOMIC DNA]</scope>
    <source>
        <strain evidence="7 8">Ak56</strain>
    </source>
</reference>
<comment type="similarity">
    <text evidence="1">Belongs to the sigma-70 factor family. ECF subfamily.</text>
</comment>
<evidence type="ECO:0000259" key="6">
    <source>
        <dbReference type="Pfam" id="PF08281"/>
    </source>
</evidence>
<dbReference type="InterPro" id="IPR013325">
    <property type="entry name" value="RNA_pol_sigma_r2"/>
</dbReference>
<dbReference type="AlphaFoldDB" id="A0A847SPN9"/>
<proteinExistence type="inferred from homology"/>
<dbReference type="InterPro" id="IPR013249">
    <property type="entry name" value="RNA_pol_sigma70_r4_t2"/>
</dbReference>
<evidence type="ECO:0000256" key="4">
    <source>
        <dbReference type="ARBA" id="ARBA00023163"/>
    </source>
</evidence>
<keyword evidence="3" id="KW-0731">Sigma factor</keyword>
<evidence type="ECO:0000256" key="1">
    <source>
        <dbReference type="ARBA" id="ARBA00010641"/>
    </source>
</evidence>
<dbReference type="SUPFAM" id="SSF88946">
    <property type="entry name" value="Sigma2 domain of RNA polymerase sigma factors"/>
    <property type="match status" value="1"/>
</dbReference>
<dbReference type="InterPro" id="IPR036388">
    <property type="entry name" value="WH-like_DNA-bd_sf"/>
</dbReference>
<dbReference type="GO" id="GO:0003677">
    <property type="term" value="F:DNA binding"/>
    <property type="evidence" value="ECO:0007669"/>
    <property type="project" value="InterPro"/>
</dbReference>
<feature type="domain" description="RNA polymerase sigma factor 70 region 4 type 2" evidence="6">
    <location>
        <begin position="122"/>
        <end position="174"/>
    </location>
</feature>
<dbReference type="Gene3D" id="1.10.1740.10">
    <property type="match status" value="1"/>
</dbReference>
<comment type="caution">
    <text evidence="7">The sequence shown here is derived from an EMBL/GenBank/DDBJ whole genome shotgun (WGS) entry which is preliminary data.</text>
</comment>
<dbReference type="InterPro" id="IPR013324">
    <property type="entry name" value="RNA_pol_sigma_r3/r4-like"/>
</dbReference>
<dbReference type="CDD" id="cd06171">
    <property type="entry name" value="Sigma70_r4"/>
    <property type="match status" value="1"/>
</dbReference>
<evidence type="ECO:0000256" key="3">
    <source>
        <dbReference type="ARBA" id="ARBA00023082"/>
    </source>
</evidence>
<dbReference type="Pfam" id="PF04542">
    <property type="entry name" value="Sigma70_r2"/>
    <property type="match status" value="1"/>
</dbReference>
<dbReference type="EMBL" id="JABAHZ010000008">
    <property type="protein sequence ID" value="NLR82244.1"/>
    <property type="molecule type" value="Genomic_DNA"/>
</dbReference>
<accession>A0A847SPN9</accession>
<dbReference type="RefSeq" id="WP_168742141.1">
    <property type="nucleotide sequence ID" value="NZ_JABAHZ010000008.1"/>
</dbReference>
<evidence type="ECO:0000313" key="7">
    <source>
        <dbReference type="EMBL" id="NLR82244.1"/>
    </source>
</evidence>
<evidence type="ECO:0000259" key="5">
    <source>
        <dbReference type="Pfam" id="PF04542"/>
    </source>
</evidence>
<name>A0A847SPN9_9BACT</name>
<dbReference type="Gene3D" id="1.10.10.10">
    <property type="entry name" value="Winged helix-like DNA-binding domain superfamily/Winged helix DNA-binding domain"/>
    <property type="match status" value="1"/>
</dbReference>
<gene>
    <name evidence="7" type="ORF">HGH91_26750</name>
</gene>
<dbReference type="InterPro" id="IPR014284">
    <property type="entry name" value="RNA_pol_sigma-70_dom"/>
</dbReference>
<dbReference type="PANTHER" id="PTHR43133:SF46">
    <property type="entry name" value="RNA POLYMERASE SIGMA-70 FACTOR ECF SUBFAMILY"/>
    <property type="match status" value="1"/>
</dbReference>
<dbReference type="SUPFAM" id="SSF88659">
    <property type="entry name" value="Sigma3 and sigma4 domains of RNA polymerase sigma factors"/>
    <property type="match status" value="1"/>
</dbReference>
<dbReference type="InterPro" id="IPR014327">
    <property type="entry name" value="RNA_pol_sigma70_bacteroid"/>
</dbReference>
<dbReference type="GO" id="GO:0006352">
    <property type="term" value="P:DNA-templated transcription initiation"/>
    <property type="evidence" value="ECO:0007669"/>
    <property type="project" value="InterPro"/>
</dbReference>
<feature type="domain" description="RNA polymerase sigma-70 region 2" evidence="5">
    <location>
        <begin position="25"/>
        <end position="88"/>
    </location>
</feature>
<dbReference type="PANTHER" id="PTHR43133">
    <property type="entry name" value="RNA POLYMERASE ECF-TYPE SIGMA FACTO"/>
    <property type="match status" value="1"/>
</dbReference>
<keyword evidence="4" id="KW-0804">Transcription</keyword>
<evidence type="ECO:0000256" key="2">
    <source>
        <dbReference type="ARBA" id="ARBA00023015"/>
    </source>
</evidence>
<dbReference type="NCBIfam" id="TIGR02985">
    <property type="entry name" value="Sig70_bacteroi1"/>
    <property type="match status" value="1"/>
</dbReference>
<protein>
    <submittedName>
        <fullName evidence="7">RNA polymerase sigma-70 factor</fullName>
    </submittedName>
</protein>
<sequence length="195" mass="22430">MHVTMEELLYRIQFHDDQLAFKALYQQQVFRLYQFAFAFVKQRQPAEEIVNDVFVKLWEKRHQLDKIGQIRVYLYVAVKNAALNQLRRPAIFTETDLDSLHVQHFRLEPDTEQLLLTHELQQAIASAVEQLPPKCKMIFKLVKQDELSYKDVAGILGISPKTVDAQLAIAMKKLAARLQCFAPVPALPDAGGKNN</sequence>
<dbReference type="InterPro" id="IPR007627">
    <property type="entry name" value="RNA_pol_sigma70_r2"/>
</dbReference>
<dbReference type="GO" id="GO:0016987">
    <property type="term" value="F:sigma factor activity"/>
    <property type="evidence" value="ECO:0007669"/>
    <property type="project" value="UniProtKB-KW"/>
</dbReference>
<keyword evidence="8" id="KW-1185">Reference proteome</keyword>